<comment type="caution">
    <text evidence="1">The sequence shown here is derived from an EMBL/GenBank/DDBJ whole genome shotgun (WGS) entry which is preliminary data.</text>
</comment>
<proteinExistence type="predicted"/>
<reference evidence="1 2" key="1">
    <citation type="submission" date="2020-08" db="EMBL/GenBank/DDBJ databases">
        <title>Description of novel Flavobacterium F-408 isolate.</title>
        <authorList>
            <person name="Saticioglu I.B."/>
            <person name="Duman M."/>
            <person name="Altun S."/>
        </authorList>
    </citation>
    <scope>NUCLEOTIDE SEQUENCE [LARGE SCALE GENOMIC DNA]</scope>
    <source>
        <strain evidence="1 2">F-408</strain>
    </source>
</reference>
<dbReference type="Proteomes" id="UP000605990">
    <property type="component" value="Unassembled WGS sequence"/>
</dbReference>
<gene>
    <name evidence="1" type="ORF">H8R27_04435</name>
</gene>
<evidence type="ECO:0000313" key="2">
    <source>
        <dbReference type="Proteomes" id="UP000605990"/>
    </source>
</evidence>
<keyword evidence="2" id="KW-1185">Reference proteome</keyword>
<sequence length="226" mass="26647">MKKHIIICLLFLGIFELVSCSKEPEDNHPYYKFNDSDLNLIINYNYIENQIITYENQFGEKLHYKVMSNIFKKESKYSGSGFVGSYSSLDYYYDSKIVRLEIVENESNYRYNQVIYNFSKSQNIFKNTLNNPIWNTESSSTFYDDVDRPFNIELNIYNSNNKIQLNINGHTFNKIVEINSNNNTTTFPPIYGALLTKNVNKVLYDYDFGIVEFEDIDGKVWKVIYP</sequence>
<protein>
    <submittedName>
        <fullName evidence="1">Uncharacterized protein</fullName>
    </submittedName>
</protein>
<dbReference type="EMBL" id="JACRUN010000001">
    <property type="protein sequence ID" value="MBC5834126.1"/>
    <property type="molecule type" value="Genomic_DNA"/>
</dbReference>
<organism evidence="1 2">
    <name type="scientific">Flavobacterium bernardetii</name>
    <dbReference type="NCBI Taxonomy" id="2813823"/>
    <lineage>
        <taxon>Bacteria</taxon>
        <taxon>Pseudomonadati</taxon>
        <taxon>Bacteroidota</taxon>
        <taxon>Flavobacteriia</taxon>
        <taxon>Flavobacteriales</taxon>
        <taxon>Flavobacteriaceae</taxon>
        <taxon>Flavobacterium</taxon>
    </lineage>
</organism>
<evidence type="ECO:0000313" key="1">
    <source>
        <dbReference type="EMBL" id="MBC5834126.1"/>
    </source>
</evidence>
<name>A0ABR7IWF0_9FLAO</name>
<accession>A0ABR7IWF0</accession>
<dbReference type="RefSeq" id="WP_166125337.1">
    <property type="nucleotide sequence ID" value="NZ_JAANOQ010000001.1"/>
</dbReference>